<dbReference type="InterPro" id="IPR041677">
    <property type="entry name" value="DNA2/NAM7_AAA_11"/>
</dbReference>
<feature type="compositionally biased region" description="Basic and acidic residues" evidence="1">
    <location>
        <begin position="864"/>
        <end position="882"/>
    </location>
</feature>
<feature type="compositionally biased region" description="Acidic residues" evidence="1">
    <location>
        <begin position="1754"/>
        <end position="1768"/>
    </location>
</feature>
<dbReference type="GO" id="GO:0004386">
    <property type="term" value="F:helicase activity"/>
    <property type="evidence" value="ECO:0007669"/>
    <property type="project" value="InterPro"/>
</dbReference>
<proteinExistence type="predicted"/>
<evidence type="ECO:0000256" key="1">
    <source>
        <dbReference type="SAM" id="MobiDB-lite"/>
    </source>
</evidence>
<sequence>MATEGGGNIDDLVSSICKDFLERRNFKGKCQEFISKLSVPVGYEDSAYRLYQEHPTYKHRKNLLEDFIDTKKSEGFALTSSTSRQFFEELQQFSETQESDDLVRKSDTSLKASVLIRRKGHGSLPSLAEHVIDLQNESEGGYNYCLKVGDIVEVTKCRRTKGVALEPEVIKCYSLDQTEIDSFLDHLSNCVETDGSTAAVTELSRCSAVWRYILELSMEMYTTQVALQILSIIDKICSSAQKQMSHTVSKIVQGFQQSVFFKSFLPGFVDKMTADEESACNISMVQRILEHVISAIPASGPRVLPMAKVLAYHLVNSSCDLETAKENGRSAVDFLANLSLIIASEVRGACEDLQALQWKDLPLIPVVKEIHEPRVKTDDLPVIKEQGQYETEEQYFNTYFRLLREECFFKLRNGIHDFVTNGYKCDNSKDMMMYRIFLRGASTRHEHSPTVMLLSLEYEVPDHASHDKSEWEPAKWLLYGDLLCISMDGSFQEPVWVLVEKHIAKQRIVMITLCEKANRISEAQFITKMQEVTNRNKGAFMAESQTFYMAYAPAMEVLQCKDHVPFREFLVYPDPSHMEPAEYINKIRRPPDWEIIFHKESLLDYNHKDESSCYSLLKDFDGIRLNSSCRSKLDESQLAAVELALKNRLVLIQGPPGTGKSFVGVALVRLLLSMNVPQDHGPILVVTYKNHALDNFLKDCINKVSSPDVKIVRVGTLAEDADKTLSNCLLREVTRRSWPQRLYNQKRKLTGQLWAMQSQVRTAFEKLKFSSNFNADMFLQEASKDQIRCLLVDNEREKVDGAEVHTLLNNQDHRSKTRLKELVKKALKVWLPSQKDFDLFGGEENVSEQENSSAGNVKQKSKKSKEEKEQENPNDFRDPSVEEKERLLAVDKDIADEEDEEIMKDEATAESKDPVSGATTLRPWERQLVCVDETKVKPYIHLLDADKVWKLEQSKRVQLVYVFQSTFYAKASSEFLEVSGAYAQIHHQLKELRNQHDIDVMKKCHVIGMTVTGATMRANLLADIKPSVMIVEEAAVILEGQLVAVIPPSVQHLIMIGDHKQLKPMVHFHRLRKHHHLDLSMFERLVNCKLPYKQLEFQCRMKEEIVDLLRELKIYSKLQTNVELVRGNVLPACVESSMYYWSHTDWESESKDSHSKRNSREAREIAEVAKTFCVKGGVLPSKITVLCSYRGQASVQEIRKHFEWTEVTALTDITITTIDSFQGQENDIILISLVRSNADGTIGYLSSMNRLCVAISRARCGLYLFGNHTHLANSSRKGWKVLSDFMRKKRCCGSRFPFCLSDKPSHFEGSSPTRKETTSNVTINANQANQINVIFGGDNSANTITTTPGNSSAATTPPWHLKIPSPQSEKTPVHDPKTPTLPPGYPLPHVEGSGMGPSNVPGETTGREGYVLERELESIKEARAPTQETPEAERSVSLDLTESENMKERPIQESVNPKKSSADTPTTDEESAQQTPERPQEEPSSLELTESENMKERPVQESVNPKKSSANTPTTDEESAQQTPERPQEETSSLELTESENMKERPVQESVNPKKSSADTPTTDEESAQQTPERPQEEPSSLELTESENMKERPVQESVNPKKSSANTPTTDEESAQQTPERPQEETSSLELTESENMKERPVQESVNPKKSSADTPTTDEESAQQTPERPQEETSSLELTESENMKERPVQESVNPKKSSADTPTTDEESAQQTPERPQEETSSLELTKSENMKERPVQESVNPKKSSADTPATDEESTQTPEEDNSSLDLTESENMKEKPIQESENPKSNIAGGESVKEARTPTQETPEEETSSPGLSESENMKEKPVQESENPKSNIAGGESVKEARTPTQETPEEETSSPGLSESENMKEKPVQESENPKSGAKTTITEDEFMKETPVQESEEATAKKDELKDHPERSVRHVFHEGDLEEFIKDKPLQESKDPSNKEPKVEIEDQMDESAEQPFQERDFEEFDKEKPLQETQGPGKAQGTEEEDTRQIKEDEEELSEGKPLQESASSDVETESCKEEAIPTQETMAAGKGPFEETGLEVGVKGQPTDEQE</sequence>
<dbReference type="CDD" id="cd18808">
    <property type="entry name" value="SF1_C_Upf1"/>
    <property type="match status" value="1"/>
</dbReference>
<reference evidence="4" key="1">
    <citation type="submission" date="2023-01" db="EMBL/GenBank/DDBJ databases">
        <title>Genome assembly of the deep-sea coral Lophelia pertusa.</title>
        <authorList>
            <person name="Herrera S."/>
            <person name="Cordes E."/>
        </authorList>
    </citation>
    <scope>NUCLEOTIDE SEQUENCE</scope>
    <source>
        <strain evidence="4">USNM1676648</strain>
        <tissue evidence="4">Polyp</tissue>
    </source>
</reference>
<feature type="compositionally biased region" description="Basic and acidic residues" evidence="1">
    <location>
        <begin position="1908"/>
        <end position="1956"/>
    </location>
</feature>
<name>A0A9W9Y8R7_9CNID</name>
<feature type="domain" description="DNA2/NAM7 helicase helicase" evidence="2">
    <location>
        <begin position="632"/>
        <end position="1067"/>
    </location>
</feature>
<dbReference type="Proteomes" id="UP001163046">
    <property type="component" value="Unassembled WGS sequence"/>
</dbReference>
<feature type="compositionally biased region" description="Basic and acidic residues" evidence="1">
    <location>
        <begin position="1776"/>
        <end position="1788"/>
    </location>
</feature>
<accession>A0A9W9Y8R7</accession>
<protein>
    <submittedName>
        <fullName evidence="4">NFX1-type zinc finger-containing protein 1</fullName>
    </submittedName>
</protein>
<evidence type="ECO:0000259" key="3">
    <source>
        <dbReference type="Pfam" id="PF13087"/>
    </source>
</evidence>
<feature type="compositionally biased region" description="Polar residues" evidence="1">
    <location>
        <begin position="1693"/>
        <end position="1705"/>
    </location>
</feature>
<dbReference type="GO" id="GO:0031048">
    <property type="term" value="P:regulatory ncRNA-mediated heterochromatin formation"/>
    <property type="evidence" value="ECO:0007669"/>
    <property type="project" value="TreeGrafter"/>
</dbReference>
<dbReference type="Gene3D" id="3.40.50.300">
    <property type="entry name" value="P-loop containing nucleotide triphosphate hydrolases"/>
    <property type="match status" value="2"/>
</dbReference>
<dbReference type="GO" id="GO:0031380">
    <property type="term" value="C:nuclear RNA-directed RNA polymerase complex"/>
    <property type="evidence" value="ECO:0007669"/>
    <property type="project" value="TreeGrafter"/>
</dbReference>
<feature type="compositionally biased region" description="Basic and acidic residues" evidence="1">
    <location>
        <begin position="1823"/>
        <end position="1835"/>
    </location>
</feature>
<organism evidence="4 5">
    <name type="scientific">Desmophyllum pertusum</name>
    <dbReference type="NCBI Taxonomy" id="174260"/>
    <lineage>
        <taxon>Eukaryota</taxon>
        <taxon>Metazoa</taxon>
        <taxon>Cnidaria</taxon>
        <taxon>Anthozoa</taxon>
        <taxon>Hexacorallia</taxon>
        <taxon>Scleractinia</taxon>
        <taxon>Caryophylliina</taxon>
        <taxon>Caryophylliidae</taxon>
        <taxon>Desmophyllum</taxon>
    </lineage>
</organism>
<dbReference type="InterPro" id="IPR047187">
    <property type="entry name" value="SF1_C_Upf1"/>
</dbReference>
<dbReference type="PANTHER" id="PTHR10887:SF341">
    <property type="entry name" value="NFX1-TYPE ZINC FINGER-CONTAINING PROTEIN 1"/>
    <property type="match status" value="1"/>
</dbReference>
<gene>
    <name evidence="4" type="primary">ZNFX1_41</name>
    <name evidence="4" type="ORF">OS493_030882</name>
</gene>
<dbReference type="InterPro" id="IPR045055">
    <property type="entry name" value="DNA2/NAM7-like"/>
</dbReference>
<feature type="compositionally biased region" description="Polar residues" evidence="1">
    <location>
        <begin position="1645"/>
        <end position="1657"/>
    </location>
</feature>
<dbReference type="InterPro" id="IPR027417">
    <property type="entry name" value="P-loop_NTPase"/>
</dbReference>
<dbReference type="Pfam" id="PF13086">
    <property type="entry name" value="AAA_11"/>
    <property type="match status" value="1"/>
</dbReference>
<feature type="region of interest" description="Disordered" evidence="1">
    <location>
        <begin position="1420"/>
        <end position="2064"/>
    </location>
</feature>
<feature type="region of interest" description="Disordered" evidence="1">
    <location>
        <begin position="898"/>
        <end position="917"/>
    </location>
</feature>
<feature type="region of interest" description="Disordered" evidence="1">
    <location>
        <begin position="1348"/>
        <end position="1405"/>
    </location>
</feature>
<feature type="compositionally biased region" description="Polar residues" evidence="1">
    <location>
        <begin position="1741"/>
        <end position="1752"/>
    </location>
</feature>
<feature type="compositionally biased region" description="Acidic residues" evidence="1">
    <location>
        <begin position="1994"/>
        <end position="2009"/>
    </location>
</feature>
<evidence type="ECO:0000313" key="5">
    <source>
        <dbReference type="Proteomes" id="UP001163046"/>
    </source>
</evidence>
<feature type="compositionally biased region" description="Polar residues" evidence="1">
    <location>
        <begin position="1501"/>
        <end position="1525"/>
    </location>
</feature>
<feature type="compositionally biased region" description="Polar residues" evidence="1">
    <location>
        <begin position="1597"/>
        <end position="1621"/>
    </location>
</feature>
<evidence type="ECO:0000313" key="4">
    <source>
        <dbReference type="EMBL" id="KAJ7323757.1"/>
    </source>
</evidence>
<dbReference type="Pfam" id="PF13087">
    <property type="entry name" value="AAA_12"/>
    <property type="match status" value="1"/>
</dbReference>
<comment type="caution">
    <text evidence="4">The sequence shown here is derived from an EMBL/GenBank/DDBJ whole genome shotgun (WGS) entry which is preliminary data.</text>
</comment>
<dbReference type="OrthoDB" id="2423195at2759"/>
<feature type="compositionally biased region" description="Basic and acidic residues" evidence="1">
    <location>
        <begin position="1729"/>
        <end position="1739"/>
    </location>
</feature>
<feature type="compositionally biased region" description="Basic and acidic residues" evidence="1">
    <location>
        <begin position="904"/>
        <end position="913"/>
    </location>
</feature>
<dbReference type="PANTHER" id="PTHR10887">
    <property type="entry name" value="DNA2/NAM7 HELICASE FAMILY"/>
    <property type="match status" value="1"/>
</dbReference>
<feature type="domain" description="DNA2/NAM7 helicase-like C-terminal" evidence="3">
    <location>
        <begin position="1077"/>
        <end position="1268"/>
    </location>
</feature>
<feature type="compositionally biased region" description="Polar residues" evidence="1">
    <location>
        <begin position="1453"/>
        <end position="1465"/>
    </location>
</feature>
<feature type="compositionally biased region" description="Polar residues" evidence="1">
    <location>
        <begin position="1549"/>
        <end position="1561"/>
    </location>
</feature>
<feature type="compositionally biased region" description="Basic and acidic residues" evidence="1">
    <location>
        <begin position="1870"/>
        <end position="1882"/>
    </location>
</feature>
<feature type="region of interest" description="Disordered" evidence="1">
    <location>
        <begin position="844"/>
        <end position="882"/>
    </location>
</feature>
<evidence type="ECO:0000259" key="2">
    <source>
        <dbReference type="Pfam" id="PF13086"/>
    </source>
</evidence>
<dbReference type="EMBL" id="MU827811">
    <property type="protein sequence ID" value="KAJ7323757.1"/>
    <property type="molecule type" value="Genomic_DNA"/>
</dbReference>
<dbReference type="SUPFAM" id="SSF52540">
    <property type="entry name" value="P-loop containing nucleoside triphosphate hydrolases"/>
    <property type="match status" value="1"/>
</dbReference>
<dbReference type="InterPro" id="IPR041679">
    <property type="entry name" value="DNA2/NAM7-like_C"/>
</dbReference>
<keyword evidence="5" id="KW-1185">Reference proteome</keyword>